<gene>
    <name evidence="2" type="ORF">PTI45_04610</name>
</gene>
<dbReference type="Pfam" id="PF15526">
    <property type="entry name" value="Ntox21"/>
    <property type="match status" value="1"/>
</dbReference>
<dbReference type="InterPro" id="IPR038181">
    <property type="entry name" value="Ntox21_sf"/>
</dbReference>
<evidence type="ECO:0000259" key="1">
    <source>
        <dbReference type="Pfam" id="PF15526"/>
    </source>
</evidence>
<evidence type="ECO:0000313" key="3">
    <source>
        <dbReference type="Proteomes" id="UP000094578"/>
    </source>
</evidence>
<feature type="domain" description="Novel toxin 21" evidence="1">
    <location>
        <begin position="121"/>
        <end position="190"/>
    </location>
</feature>
<reference evidence="2 3" key="1">
    <citation type="submission" date="2016-08" db="EMBL/GenBank/DDBJ databases">
        <title>Genome sequencing of Paenibacillus sp. TI45-13ar, isolated from Korean traditional nuruk.</title>
        <authorList>
            <person name="Kim S.-J."/>
        </authorList>
    </citation>
    <scope>NUCLEOTIDE SEQUENCE [LARGE SCALE GENOMIC DNA]</scope>
    <source>
        <strain evidence="2 3">TI45-13ar</strain>
    </source>
</reference>
<comment type="caution">
    <text evidence="2">The sequence shown here is derived from an EMBL/GenBank/DDBJ whole genome shotgun (WGS) entry which is preliminary data.</text>
</comment>
<dbReference type="EMBL" id="MDER01000098">
    <property type="protein sequence ID" value="ODP26049.1"/>
    <property type="molecule type" value="Genomic_DNA"/>
</dbReference>
<proteinExistence type="predicted"/>
<sequence>MSVADRVANGIGSLTGLIPIPGTKYVGKYGTEAAIDAGSWVVKQFGNKESTKLLPRLEQPVAGDNVVSMLSKSRNDAYGGYYQRKQVRTDDYNNKNGAWTPAPKTAIPNGPYRTDKEAETAAKLLGFEKVNGGRAKAAVFYSKDRGIYITRDIPRQSTGSTDNGGVWKMAPTVEDLMSRTYNKHLNRIGD</sequence>
<dbReference type="AlphaFoldDB" id="A0A1E3KWY1"/>
<keyword evidence="3" id="KW-1185">Reference proteome</keyword>
<dbReference type="CDD" id="cd20685">
    <property type="entry name" value="CdiA-CT_Ecl_RNase-like"/>
    <property type="match status" value="1"/>
</dbReference>
<name>A0A1E3KWY1_9BACL</name>
<evidence type="ECO:0000313" key="2">
    <source>
        <dbReference type="EMBL" id="ODP26049.1"/>
    </source>
</evidence>
<dbReference type="STRING" id="1886670.PTI45_04610"/>
<dbReference type="InterPro" id="IPR028190">
    <property type="entry name" value="Ntox21"/>
</dbReference>
<dbReference type="Proteomes" id="UP000094578">
    <property type="component" value="Unassembled WGS sequence"/>
</dbReference>
<organism evidence="2 3">
    <name type="scientific">Paenibacillus nuruki</name>
    <dbReference type="NCBI Taxonomy" id="1886670"/>
    <lineage>
        <taxon>Bacteria</taxon>
        <taxon>Bacillati</taxon>
        <taxon>Bacillota</taxon>
        <taxon>Bacilli</taxon>
        <taxon>Bacillales</taxon>
        <taxon>Paenibacillaceae</taxon>
        <taxon>Paenibacillus</taxon>
    </lineage>
</organism>
<dbReference type="RefSeq" id="WP_069329917.1">
    <property type="nucleotide sequence ID" value="NZ_MDER01000098.1"/>
</dbReference>
<accession>A0A1E3KWY1</accession>
<dbReference type="Gene3D" id="3.10.380.20">
    <property type="entry name" value="Novel toxin 21 (CdiA), C-terminal domain"/>
    <property type="match status" value="1"/>
</dbReference>
<protein>
    <recommendedName>
        <fullName evidence="1">Novel toxin 21 domain-containing protein</fullName>
    </recommendedName>
</protein>